<protein>
    <recommendedName>
        <fullName evidence="4">Gustatory receptor</fullName>
    </recommendedName>
</protein>
<keyword evidence="1" id="KW-0472">Membrane</keyword>
<reference evidence="2" key="1">
    <citation type="journal article" date="2023" name="G3 (Bethesda)">
        <title>Whole genome assemblies of Zophobas morio and Tenebrio molitor.</title>
        <authorList>
            <person name="Kaur S."/>
            <person name="Stinson S.A."/>
            <person name="diCenzo G.C."/>
        </authorList>
    </citation>
    <scope>NUCLEOTIDE SEQUENCE</scope>
    <source>
        <strain evidence="2">QUZm001</strain>
    </source>
</reference>
<evidence type="ECO:0000313" key="2">
    <source>
        <dbReference type="EMBL" id="KAJ3664440.1"/>
    </source>
</evidence>
<proteinExistence type="predicted"/>
<evidence type="ECO:0000313" key="3">
    <source>
        <dbReference type="Proteomes" id="UP001168821"/>
    </source>
</evidence>
<dbReference type="AlphaFoldDB" id="A0AA38IWR9"/>
<evidence type="ECO:0000256" key="1">
    <source>
        <dbReference type="SAM" id="Phobius"/>
    </source>
</evidence>
<accession>A0AA38IWR9</accession>
<sequence length="288" mass="33332">MTRENHTLFLILFKLWKYTGLPVYELQHENFVNVKSRNIYAAVLFLVASFYISLKQIYKENKRVIFDDITCTELIVLGLQNVTILIVSYNKRHDILRILLEIQLSEKLVAEISNKSQTSSNRKKLILGIAILKYGMLFTMLIIDLLNLPKQRINTLVHTMNLGFHYHFELVIFVYLISLVNQYRELNEHVKLNGKTERLQIIEVIKAHATLNYNFALTKKCFEGLILLKSVCDAFITTVGVYYFIQTLLQPGHLVLGSSAVLFFCLTLLVNFLGAVFFQNIFEQVSDV</sequence>
<organism evidence="2 3">
    <name type="scientific">Zophobas morio</name>
    <dbReference type="NCBI Taxonomy" id="2755281"/>
    <lineage>
        <taxon>Eukaryota</taxon>
        <taxon>Metazoa</taxon>
        <taxon>Ecdysozoa</taxon>
        <taxon>Arthropoda</taxon>
        <taxon>Hexapoda</taxon>
        <taxon>Insecta</taxon>
        <taxon>Pterygota</taxon>
        <taxon>Neoptera</taxon>
        <taxon>Endopterygota</taxon>
        <taxon>Coleoptera</taxon>
        <taxon>Polyphaga</taxon>
        <taxon>Cucujiformia</taxon>
        <taxon>Tenebrionidae</taxon>
        <taxon>Zophobas</taxon>
    </lineage>
</organism>
<comment type="caution">
    <text evidence="2">The sequence shown here is derived from an EMBL/GenBank/DDBJ whole genome shotgun (WGS) entry which is preliminary data.</text>
</comment>
<evidence type="ECO:0008006" key="4">
    <source>
        <dbReference type="Google" id="ProtNLM"/>
    </source>
</evidence>
<dbReference type="Proteomes" id="UP001168821">
    <property type="component" value="Unassembled WGS sequence"/>
</dbReference>
<feature type="transmembrane region" description="Helical" evidence="1">
    <location>
        <begin position="257"/>
        <end position="278"/>
    </location>
</feature>
<dbReference type="EMBL" id="JALNTZ010000001">
    <property type="protein sequence ID" value="KAJ3664440.1"/>
    <property type="molecule type" value="Genomic_DNA"/>
</dbReference>
<feature type="transmembrane region" description="Helical" evidence="1">
    <location>
        <begin position="226"/>
        <end position="245"/>
    </location>
</feature>
<keyword evidence="1" id="KW-0812">Transmembrane</keyword>
<keyword evidence="1" id="KW-1133">Transmembrane helix</keyword>
<feature type="transmembrane region" description="Helical" evidence="1">
    <location>
        <begin position="38"/>
        <end position="54"/>
    </location>
</feature>
<name>A0AA38IWR9_9CUCU</name>
<feature type="transmembrane region" description="Helical" evidence="1">
    <location>
        <begin position="125"/>
        <end position="143"/>
    </location>
</feature>
<keyword evidence="3" id="KW-1185">Reference proteome</keyword>
<feature type="transmembrane region" description="Helical" evidence="1">
    <location>
        <begin position="163"/>
        <end position="181"/>
    </location>
</feature>
<gene>
    <name evidence="2" type="ORF">Zmor_000004</name>
</gene>